<keyword evidence="4" id="KW-0408">Iron</keyword>
<protein>
    <submittedName>
        <fullName evidence="7">Uncharacterized protein</fullName>
    </submittedName>
</protein>
<keyword evidence="3" id="KW-0560">Oxidoreductase</keyword>
<dbReference type="PANTHER" id="PTHR47947:SF3">
    <property type="entry name" value="CYTOCHROME P450 81D1-LIKE"/>
    <property type="match status" value="1"/>
</dbReference>
<keyword evidence="5" id="KW-0503">Monooxygenase</keyword>
<reference evidence="7" key="1">
    <citation type="journal article" date="2023" name="Mol. Ecol. Resour.">
        <title>Chromosome-level genome assembly of a triploid poplar Populus alba 'Berolinensis'.</title>
        <authorList>
            <person name="Chen S."/>
            <person name="Yu Y."/>
            <person name="Wang X."/>
            <person name="Wang S."/>
            <person name="Zhang T."/>
            <person name="Zhou Y."/>
            <person name="He R."/>
            <person name="Meng N."/>
            <person name="Wang Y."/>
            <person name="Liu W."/>
            <person name="Liu Z."/>
            <person name="Liu J."/>
            <person name="Guo Q."/>
            <person name="Huang H."/>
            <person name="Sederoff R.R."/>
            <person name="Wang G."/>
            <person name="Qu G."/>
            <person name="Chen S."/>
        </authorList>
    </citation>
    <scope>NUCLEOTIDE SEQUENCE</scope>
    <source>
        <strain evidence="7">SC-2020</strain>
    </source>
</reference>
<dbReference type="EMBL" id="JAQIZT010000014">
    <property type="protein sequence ID" value="KAJ6971609.1"/>
    <property type="molecule type" value="Genomic_DNA"/>
</dbReference>
<dbReference type="GO" id="GO:0016705">
    <property type="term" value="F:oxidoreductase activity, acting on paired donors, with incorporation or reduction of molecular oxygen"/>
    <property type="evidence" value="ECO:0007669"/>
    <property type="project" value="InterPro"/>
</dbReference>
<keyword evidence="8" id="KW-1185">Reference proteome</keyword>
<dbReference type="InterPro" id="IPR036396">
    <property type="entry name" value="Cyt_P450_sf"/>
</dbReference>
<dbReference type="Proteomes" id="UP001164929">
    <property type="component" value="Chromosome 14"/>
</dbReference>
<gene>
    <name evidence="7" type="ORF">NC653_032204</name>
</gene>
<dbReference type="PANTHER" id="PTHR47947">
    <property type="entry name" value="CYTOCHROME P450 82C3-RELATED"/>
    <property type="match status" value="1"/>
</dbReference>
<dbReference type="SUPFAM" id="SSF48264">
    <property type="entry name" value="Cytochrome P450"/>
    <property type="match status" value="1"/>
</dbReference>
<dbReference type="Gene3D" id="1.10.630.10">
    <property type="entry name" value="Cytochrome P450"/>
    <property type="match status" value="1"/>
</dbReference>
<dbReference type="InterPro" id="IPR001128">
    <property type="entry name" value="Cyt_P450"/>
</dbReference>
<name>A0AAD6LS22_9ROSI</name>
<evidence type="ECO:0000256" key="3">
    <source>
        <dbReference type="ARBA" id="ARBA00023002"/>
    </source>
</evidence>
<dbReference type="GO" id="GO:0020037">
    <property type="term" value="F:heme binding"/>
    <property type="evidence" value="ECO:0007669"/>
    <property type="project" value="InterPro"/>
</dbReference>
<dbReference type="GO" id="GO:0005506">
    <property type="term" value="F:iron ion binding"/>
    <property type="evidence" value="ECO:0007669"/>
    <property type="project" value="InterPro"/>
</dbReference>
<keyword evidence="1" id="KW-0349">Heme</keyword>
<evidence type="ECO:0000256" key="1">
    <source>
        <dbReference type="ARBA" id="ARBA00022617"/>
    </source>
</evidence>
<evidence type="ECO:0000256" key="5">
    <source>
        <dbReference type="ARBA" id="ARBA00023033"/>
    </source>
</evidence>
<feature type="region of interest" description="Disordered" evidence="6">
    <location>
        <begin position="175"/>
        <end position="194"/>
    </location>
</feature>
<comment type="caution">
    <text evidence="7">The sequence shown here is derived from an EMBL/GenBank/DDBJ whole genome shotgun (WGS) entry which is preliminary data.</text>
</comment>
<feature type="compositionally biased region" description="Basic and acidic residues" evidence="6">
    <location>
        <begin position="181"/>
        <end position="193"/>
    </location>
</feature>
<sequence length="247" mass="27789">MTNDAKSTFFYLTLNVIMRMIAGKRYHGENPAELGESRKVKEIVTETFELSGATNTGDFVPVLKWFEMNHNEKRLAILHSKRDKFLQDLIEAHRGVKDGSASDQGSSKTTIDILLALQETEPEFFTYEIIRSMMTESPPSIMVTRNPNWSTEILWFGTDPAQHMYIGGWAQLSPQGLGQAHPDRPGDENHCRSSDSPLTFSLSLTVLCMVIGKRLGPRSNLLQIIRSPDESEILLLNRDGEEHTAVP</sequence>
<keyword evidence="2" id="KW-0479">Metal-binding</keyword>
<organism evidence="7 8">
    <name type="scientific">Populus alba x Populus x berolinensis</name>
    <dbReference type="NCBI Taxonomy" id="444605"/>
    <lineage>
        <taxon>Eukaryota</taxon>
        <taxon>Viridiplantae</taxon>
        <taxon>Streptophyta</taxon>
        <taxon>Embryophyta</taxon>
        <taxon>Tracheophyta</taxon>
        <taxon>Spermatophyta</taxon>
        <taxon>Magnoliopsida</taxon>
        <taxon>eudicotyledons</taxon>
        <taxon>Gunneridae</taxon>
        <taxon>Pentapetalae</taxon>
        <taxon>rosids</taxon>
        <taxon>fabids</taxon>
        <taxon>Malpighiales</taxon>
        <taxon>Salicaceae</taxon>
        <taxon>Saliceae</taxon>
        <taxon>Populus</taxon>
    </lineage>
</organism>
<dbReference type="GO" id="GO:0004497">
    <property type="term" value="F:monooxygenase activity"/>
    <property type="evidence" value="ECO:0007669"/>
    <property type="project" value="UniProtKB-KW"/>
</dbReference>
<evidence type="ECO:0000313" key="7">
    <source>
        <dbReference type="EMBL" id="KAJ6971609.1"/>
    </source>
</evidence>
<evidence type="ECO:0000256" key="4">
    <source>
        <dbReference type="ARBA" id="ARBA00023004"/>
    </source>
</evidence>
<proteinExistence type="predicted"/>
<accession>A0AAD6LS22</accession>
<evidence type="ECO:0000256" key="6">
    <source>
        <dbReference type="SAM" id="MobiDB-lite"/>
    </source>
</evidence>
<dbReference type="InterPro" id="IPR050651">
    <property type="entry name" value="Plant_Cytochrome_P450_Monoox"/>
</dbReference>
<dbReference type="AlphaFoldDB" id="A0AAD6LS22"/>
<evidence type="ECO:0000256" key="2">
    <source>
        <dbReference type="ARBA" id="ARBA00022723"/>
    </source>
</evidence>
<dbReference type="Pfam" id="PF00067">
    <property type="entry name" value="p450"/>
    <property type="match status" value="1"/>
</dbReference>
<evidence type="ECO:0000313" key="8">
    <source>
        <dbReference type="Proteomes" id="UP001164929"/>
    </source>
</evidence>